<reference evidence="1 2" key="1">
    <citation type="submission" date="2016-04" db="EMBL/GenBank/DDBJ databases">
        <title>ATOL: Assembling a taxonomically balanced genome-scale reconstruction of the evolutionary history of the Enterobacteriaceae.</title>
        <authorList>
            <person name="Plunkett G.III."/>
            <person name="Neeno-Eckwall E.C."/>
            <person name="Glasner J.D."/>
            <person name="Perna N.T."/>
        </authorList>
    </citation>
    <scope>NUCLEOTIDE SEQUENCE [LARGE SCALE GENOMIC DNA]</scope>
    <source>
        <strain evidence="1 2">ATCC 12841</strain>
    </source>
</reference>
<dbReference type="AlphaFoldDB" id="A0AA91EDG8"/>
<comment type="caution">
    <text evidence="1">The sequence shown here is derived from an EMBL/GenBank/DDBJ whole genome shotgun (WGS) entry which is preliminary data.</text>
</comment>
<keyword evidence="2" id="KW-1185">Reference proteome</keyword>
<sequence>MNYYFSAKENAFYPVDAIESYKKSGTLPDDIVLVNDDLYITYAAELTPEGKYRGVGNDGLPCWLDMAVQPISPEEAITMADNEKTRLLDVATAAIAPLQDAVDLDIATDEELAQLKAWKTYRVLLSRIDTASAPDIEWPPLPA</sequence>
<dbReference type="Pfam" id="PF02413">
    <property type="entry name" value="Caudo_TAP"/>
    <property type="match status" value="1"/>
</dbReference>
<organism evidence="1 2">
    <name type="scientific">Obesumbacterium proteus ATCC 12841</name>
    <dbReference type="NCBI Taxonomy" id="1354268"/>
    <lineage>
        <taxon>Bacteria</taxon>
        <taxon>Pseudomonadati</taxon>
        <taxon>Pseudomonadota</taxon>
        <taxon>Gammaproteobacteria</taxon>
        <taxon>Enterobacterales</taxon>
        <taxon>Hafniaceae</taxon>
        <taxon>Obesumbacterium</taxon>
    </lineage>
</organism>
<protein>
    <submittedName>
        <fullName evidence="1">Phage tail fiber assembly protein</fullName>
    </submittedName>
</protein>
<dbReference type="EMBL" id="LXEX01000038">
    <property type="protein sequence ID" value="OAT58590.1"/>
    <property type="molecule type" value="Genomic_DNA"/>
</dbReference>
<gene>
    <name evidence="1" type="ORF">M993_02712</name>
</gene>
<dbReference type="Proteomes" id="UP000078431">
    <property type="component" value="Unassembled WGS sequence"/>
</dbReference>
<evidence type="ECO:0000313" key="1">
    <source>
        <dbReference type="EMBL" id="OAT58590.1"/>
    </source>
</evidence>
<name>A0AA91EDG8_9GAMM</name>
<dbReference type="InterPro" id="IPR003458">
    <property type="entry name" value="Phage_T4_Gp38_tail_assem"/>
</dbReference>
<dbReference type="PANTHER" id="PTHR34413">
    <property type="entry name" value="PROPHAGE TAIL FIBER ASSEMBLY PROTEIN HOMOLOG TFAE-RELATED-RELATED"/>
    <property type="match status" value="1"/>
</dbReference>
<dbReference type="RefSeq" id="WP_061553125.1">
    <property type="nucleotide sequence ID" value="NZ_LXEX01000038.1"/>
</dbReference>
<evidence type="ECO:0000313" key="2">
    <source>
        <dbReference type="Proteomes" id="UP000078431"/>
    </source>
</evidence>
<dbReference type="InterPro" id="IPR051220">
    <property type="entry name" value="TFA_Chaperone"/>
</dbReference>
<accession>A0AA91EDG8</accession>
<dbReference type="PANTHER" id="PTHR34413:SF2">
    <property type="entry name" value="PROPHAGE TAIL FIBER ASSEMBLY PROTEIN HOMOLOG TFAE-RELATED"/>
    <property type="match status" value="1"/>
</dbReference>
<proteinExistence type="predicted"/>